<evidence type="ECO:0000256" key="2">
    <source>
        <dbReference type="ARBA" id="ARBA00023015"/>
    </source>
</evidence>
<dbReference type="CDD" id="cd10017">
    <property type="entry name" value="B3_DNA"/>
    <property type="match status" value="1"/>
</dbReference>
<keyword evidence="5" id="KW-0539">Nucleus</keyword>
<comment type="subcellular location">
    <subcellularLocation>
        <location evidence="1">Nucleus</location>
    </subcellularLocation>
</comment>
<gene>
    <name evidence="7" type="ORF">MKW98_029821</name>
</gene>
<evidence type="ECO:0000256" key="1">
    <source>
        <dbReference type="ARBA" id="ARBA00004123"/>
    </source>
</evidence>
<dbReference type="PROSITE" id="PS50863">
    <property type="entry name" value="B3"/>
    <property type="match status" value="1"/>
</dbReference>
<sequence>PIPTKFAKAYLRDGSHGLTLKVYLDSSSWRTWDVLCNSSECTTRLQKAGWMEFVSDNRLEEGDMCIFEIVDRISLEFRVTICRRG</sequence>
<dbReference type="Gene3D" id="2.40.330.10">
    <property type="entry name" value="DNA-binding pseudobarrel domain"/>
    <property type="match status" value="1"/>
</dbReference>
<dbReference type="AlphaFoldDB" id="A0AAD4TJK8"/>
<dbReference type="InterPro" id="IPR015300">
    <property type="entry name" value="DNA-bd_pseudobarrel_sf"/>
</dbReference>
<accession>A0AAD4TJK8</accession>
<keyword evidence="2" id="KW-0805">Transcription regulation</keyword>
<dbReference type="EMBL" id="JAJJMB010000969">
    <property type="protein sequence ID" value="KAI3959784.1"/>
    <property type="molecule type" value="Genomic_DNA"/>
</dbReference>
<keyword evidence="3" id="KW-0238">DNA-binding</keyword>
<reference evidence="7" key="1">
    <citation type="submission" date="2022-04" db="EMBL/GenBank/DDBJ databases">
        <title>A functionally conserved STORR gene fusion in Papaver species that diverged 16.8 million years ago.</title>
        <authorList>
            <person name="Catania T."/>
        </authorList>
    </citation>
    <scope>NUCLEOTIDE SEQUENCE</scope>
    <source>
        <strain evidence="7">S-188037</strain>
    </source>
</reference>
<feature type="domain" description="TF-B3" evidence="6">
    <location>
        <begin position="1"/>
        <end position="85"/>
    </location>
</feature>
<evidence type="ECO:0000313" key="7">
    <source>
        <dbReference type="EMBL" id="KAI3959784.1"/>
    </source>
</evidence>
<evidence type="ECO:0000259" key="6">
    <source>
        <dbReference type="PROSITE" id="PS50863"/>
    </source>
</evidence>
<name>A0AAD4TJK8_9MAGN</name>
<proteinExistence type="predicted"/>
<keyword evidence="4" id="KW-0804">Transcription</keyword>
<dbReference type="SUPFAM" id="SSF101936">
    <property type="entry name" value="DNA-binding pseudobarrel domain"/>
    <property type="match status" value="1"/>
</dbReference>
<dbReference type="GO" id="GO:0003677">
    <property type="term" value="F:DNA binding"/>
    <property type="evidence" value="ECO:0007669"/>
    <property type="project" value="UniProtKB-KW"/>
</dbReference>
<evidence type="ECO:0000256" key="3">
    <source>
        <dbReference type="ARBA" id="ARBA00023125"/>
    </source>
</evidence>
<organism evidence="7 8">
    <name type="scientific">Papaver atlanticum</name>
    <dbReference type="NCBI Taxonomy" id="357466"/>
    <lineage>
        <taxon>Eukaryota</taxon>
        <taxon>Viridiplantae</taxon>
        <taxon>Streptophyta</taxon>
        <taxon>Embryophyta</taxon>
        <taxon>Tracheophyta</taxon>
        <taxon>Spermatophyta</taxon>
        <taxon>Magnoliopsida</taxon>
        <taxon>Ranunculales</taxon>
        <taxon>Papaveraceae</taxon>
        <taxon>Papaveroideae</taxon>
        <taxon>Papaver</taxon>
    </lineage>
</organism>
<dbReference type="Proteomes" id="UP001202328">
    <property type="component" value="Unassembled WGS sequence"/>
</dbReference>
<dbReference type="InterPro" id="IPR003340">
    <property type="entry name" value="B3_DNA-bd"/>
</dbReference>
<protein>
    <recommendedName>
        <fullName evidence="6">TF-B3 domain-containing protein</fullName>
    </recommendedName>
</protein>
<dbReference type="GO" id="GO:0005634">
    <property type="term" value="C:nucleus"/>
    <property type="evidence" value="ECO:0007669"/>
    <property type="project" value="UniProtKB-SubCell"/>
</dbReference>
<evidence type="ECO:0000256" key="5">
    <source>
        <dbReference type="ARBA" id="ARBA00023242"/>
    </source>
</evidence>
<feature type="non-terminal residue" evidence="7">
    <location>
        <position position="1"/>
    </location>
</feature>
<evidence type="ECO:0000313" key="8">
    <source>
        <dbReference type="Proteomes" id="UP001202328"/>
    </source>
</evidence>
<evidence type="ECO:0000256" key="4">
    <source>
        <dbReference type="ARBA" id="ARBA00023163"/>
    </source>
</evidence>
<keyword evidence="8" id="KW-1185">Reference proteome</keyword>
<dbReference type="InterPro" id="IPR044837">
    <property type="entry name" value="REM16-like"/>
</dbReference>
<dbReference type="Pfam" id="PF02362">
    <property type="entry name" value="B3"/>
    <property type="match status" value="1"/>
</dbReference>
<comment type="caution">
    <text evidence="7">The sequence shown here is derived from an EMBL/GenBank/DDBJ whole genome shotgun (WGS) entry which is preliminary data.</text>
</comment>
<dbReference type="PANTHER" id="PTHR31391:SF106">
    <property type="entry name" value="B3 DOMAIN-CONTAINING PROTEIN OS01G0723500"/>
    <property type="match status" value="1"/>
</dbReference>
<dbReference type="PANTHER" id="PTHR31391">
    <property type="entry name" value="B3 DOMAIN-CONTAINING PROTEIN OS11G0197600-RELATED"/>
    <property type="match status" value="1"/>
</dbReference>